<evidence type="ECO:0000313" key="2">
    <source>
        <dbReference type="Proteomes" id="UP000594008"/>
    </source>
</evidence>
<sequence length="55" mass="6139">MLFAASLQWIFPGQKSELLSWQGFVLGAGTALPLVWRQRAFLTVQAEICANETGW</sequence>
<gene>
    <name evidence="1" type="ORF">IPT68_31240</name>
</gene>
<name>A0A7M2T783_STRCW</name>
<protein>
    <submittedName>
        <fullName evidence="1">Uncharacterized protein</fullName>
    </submittedName>
</protein>
<evidence type="ECO:0000313" key="1">
    <source>
        <dbReference type="EMBL" id="QOV44084.1"/>
    </source>
</evidence>
<proteinExistence type="predicted"/>
<organism evidence="1 2">
    <name type="scientific">Streptomyces chromofuscus</name>
    <dbReference type="NCBI Taxonomy" id="42881"/>
    <lineage>
        <taxon>Bacteria</taxon>
        <taxon>Bacillati</taxon>
        <taxon>Actinomycetota</taxon>
        <taxon>Actinomycetes</taxon>
        <taxon>Kitasatosporales</taxon>
        <taxon>Streptomycetaceae</taxon>
        <taxon>Streptomyces</taxon>
    </lineage>
</organism>
<keyword evidence="2" id="KW-1185">Reference proteome</keyword>
<dbReference type="Proteomes" id="UP000594008">
    <property type="component" value="Chromosome"/>
</dbReference>
<reference evidence="1 2" key="1">
    <citation type="submission" date="2020-10" db="EMBL/GenBank/DDBJ databases">
        <title>Streptomyces chromofuscus complate genome analysis.</title>
        <authorList>
            <person name="Anwar N."/>
        </authorList>
    </citation>
    <scope>NUCLEOTIDE SEQUENCE [LARGE SCALE GENOMIC DNA]</scope>
    <source>
        <strain evidence="1 2">DSM 40273</strain>
    </source>
</reference>
<dbReference type="KEGG" id="schf:IPT68_31240"/>
<dbReference type="RefSeq" id="WP_189698097.1">
    <property type="nucleotide sequence ID" value="NZ_BMTA01000007.1"/>
</dbReference>
<dbReference type="AlphaFoldDB" id="A0A7M2T783"/>
<accession>A0A7M2T783</accession>
<dbReference type="EMBL" id="CP063374">
    <property type="protein sequence ID" value="QOV44084.1"/>
    <property type="molecule type" value="Genomic_DNA"/>
</dbReference>